<feature type="compositionally biased region" description="Basic and acidic residues" evidence="1">
    <location>
        <begin position="206"/>
        <end position="281"/>
    </location>
</feature>
<reference evidence="2" key="1">
    <citation type="submission" date="2020-05" db="EMBL/GenBank/DDBJ databases">
        <authorList>
            <person name="Chiriac C."/>
            <person name="Salcher M."/>
            <person name="Ghai R."/>
            <person name="Kavagutti S V."/>
        </authorList>
    </citation>
    <scope>NUCLEOTIDE SEQUENCE</scope>
</reference>
<dbReference type="EMBL" id="CAFBON010000369">
    <property type="protein sequence ID" value="CAB5013137.1"/>
    <property type="molecule type" value="Genomic_DNA"/>
</dbReference>
<name>A0A6J7Q651_9ZZZZ</name>
<evidence type="ECO:0000256" key="1">
    <source>
        <dbReference type="SAM" id="MobiDB-lite"/>
    </source>
</evidence>
<organism evidence="2">
    <name type="scientific">freshwater metagenome</name>
    <dbReference type="NCBI Taxonomy" id="449393"/>
    <lineage>
        <taxon>unclassified sequences</taxon>
        <taxon>metagenomes</taxon>
        <taxon>ecological metagenomes</taxon>
    </lineage>
</organism>
<feature type="compositionally biased region" description="Basic and acidic residues" evidence="1">
    <location>
        <begin position="293"/>
        <end position="330"/>
    </location>
</feature>
<sequence>MRAGEDLVPAGSESCCHESVWVTPERQTGEPHDDERVGAHLVKEALRPPKAVRDEVGQLAEDHVVQPESEEHTREQRRTRGVEAGNDHHHEQREAAEELHRLGGGGLHALAVEGAAEARQPRRHGEHTELRDLDVHAEGCTRCGAVLQRNEPLAVVAAADCDDRNADERKGHCPVDEECAVPLRGEPEEARAPEIEAPAVENVPVHAEETEPRQQKDPAVHEHRERSGRQREVDPRETERRDRHDHPEYCGHRSSSDQRERAPTTAEVLDHHHAHAGETHLAEGQVPAETDDRDERERDDAEAPDAPEREQVRAGKHVAEQCGNEHDPGTHARRARPGGALHGLANAGDGLASEGRAPYHEHDEQDHYGDRREESGHELLRDAQRALVPA</sequence>
<dbReference type="AlphaFoldDB" id="A0A6J7Q651"/>
<evidence type="ECO:0000313" key="2">
    <source>
        <dbReference type="EMBL" id="CAB5013137.1"/>
    </source>
</evidence>
<gene>
    <name evidence="2" type="ORF">UFOPK3954_02417</name>
</gene>
<proteinExistence type="predicted"/>
<protein>
    <submittedName>
        <fullName evidence="2">Unannotated protein</fullName>
    </submittedName>
</protein>
<feature type="compositionally biased region" description="Basic and acidic residues" evidence="1">
    <location>
        <begin position="357"/>
        <end position="384"/>
    </location>
</feature>
<accession>A0A6J7Q651</accession>
<feature type="region of interest" description="Disordered" evidence="1">
    <location>
        <begin position="43"/>
        <end position="94"/>
    </location>
</feature>
<feature type="region of interest" description="Disordered" evidence="1">
    <location>
        <begin position="189"/>
        <end position="390"/>
    </location>
</feature>